<dbReference type="OrthoDB" id="370976at2"/>
<dbReference type="PANTHER" id="PTHR47738">
    <property type="entry name" value="PTS SYSTEM FRUCTOSE-LIKE EIIA COMPONENT-RELATED"/>
    <property type="match status" value="1"/>
</dbReference>
<evidence type="ECO:0000259" key="1">
    <source>
        <dbReference type="PROSITE" id="PS51094"/>
    </source>
</evidence>
<organism evidence="2 3">
    <name type="scientific">Vagococcus humatus</name>
    <dbReference type="NCBI Taxonomy" id="1889241"/>
    <lineage>
        <taxon>Bacteria</taxon>
        <taxon>Bacillati</taxon>
        <taxon>Bacillota</taxon>
        <taxon>Bacilli</taxon>
        <taxon>Lactobacillales</taxon>
        <taxon>Enterococcaceae</taxon>
        <taxon>Vagococcus</taxon>
    </lineage>
</organism>
<reference evidence="2 3" key="1">
    <citation type="submission" date="2018-03" db="EMBL/GenBank/DDBJ databases">
        <authorList>
            <person name="Gulvik C.A."/>
        </authorList>
    </citation>
    <scope>NUCLEOTIDE SEQUENCE [LARGE SCALE GENOMIC DNA]</scope>
    <source>
        <strain evidence="2 3">JCM 31581</strain>
    </source>
</reference>
<protein>
    <submittedName>
        <fullName evidence="2">PTS galactitol transporter subunit IIA</fullName>
    </submittedName>
</protein>
<dbReference type="InterPro" id="IPR002178">
    <property type="entry name" value="PTS_EIIA_type-2_dom"/>
</dbReference>
<dbReference type="CDD" id="cd00211">
    <property type="entry name" value="PTS_IIA_fru"/>
    <property type="match status" value="1"/>
</dbReference>
<dbReference type="Pfam" id="PF00359">
    <property type="entry name" value="PTS_EIIA_2"/>
    <property type="match status" value="1"/>
</dbReference>
<evidence type="ECO:0000313" key="3">
    <source>
        <dbReference type="Proteomes" id="UP000277864"/>
    </source>
</evidence>
<dbReference type="RefSeq" id="WP_125943114.1">
    <property type="nucleotide sequence ID" value="NZ_PXZH01000002.1"/>
</dbReference>
<keyword evidence="3" id="KW-1185">Reference proteome</keyword>
<gene>
    <name evidence="2" type="ORF">C7P63_05220</name>
</gene>
<dbReference type="PANTHER" id="PTHR47738:SF3">
    <property type="entry name" value="PHOSPHOTRANSFERASE SYSTEM MANNITOL_FRUCTOSE-SPECIFIC IIA DOMAIN CONTAINING PROTEIN"/>
    <property type="match status" value="1"/>
</dbReference>
<feature type="domain" description="PTS EIIA type-2" evidence="1">
    <location>
        <begin position="1"/>
        <end position="146"/>
    </location>
</feature>
<comment type="caution">
    <text evidence="2">The sequence shown here is derived from an EMBL/GenBank/DDBJ whole genome shotgun (WGS) entry which is preliminary data.</text>
</comment>
<proteinExistence type="predicted"/>
<dbReference type="SUPFAM" id="SSF55804">
    <property type="entry name" value="Phoshotransferase/anion transport protein"/>
    <property type="match status" value="1"/>
</dbReference>
<dbReference type="Proteomes" id="UP000277864">
    <property type="component" value="Unassembled WGS sequence"/>
</dbReference>
<dbReference type="AlphaFoldDB" id="A0A429Z647"/>
<dbReference type="InterPro" id="IPR016152">
    <property type="entry name" value="PTrfase/Anion_transptr"/>
</dbReference>
<dbReference type="PROSITE" id="PS51094">
    <property type="entry name" value="PTS_EIIA_TYPE_2"/>
    <property type="match status" value="1"/>
</dbReference>
<dbReference type="EMBL" id="PXZH01000002">
    <property type="protein sequence ID" value="RST89181.1"/>
    <property type="molecule type" value="Genomic_DNA"/>
</dbReference>
<dbReference type="Gene3D" id="3.40.930.10">
    <property type="entry name" value="Mannitol-specific EII, Chain A"/>
    <property type="match status" value="1"/>
</dbReference>
<dbReference type="InterPro" id="IPR051541">
    <property type="entry name" value="PTS_SugarTrans_NitroReg"/>
</dbReference>
<sequence length="148" mass="16968">MFNEELILLNSSVKTQDELFQQVSEYLLKKGYVNEDYEINIKKREATFPTGINTAVCGVALPHTDSEYIEKPGICFVRTQNDVLFKEMVSNEPVQAKLFFFLLVKEKHQQVDVLSSLMGKLSDETFLNTLLILDKNDSVLQLLKTEVM</sequence>
<accession>A0A429Z647</accession>
<name>A0A429Z647_9ENTE</name>
<evidence type="ECO:0000313" key="2">
    <source>
        <dbReference type="EMBL" id="RST89181.1"/>
    </source>
</evidence>